<dbReference type="GO" id="GO:0016853">
    <property type="term" value="F:isomerase activity"/>
    <property type="evidence" value="ECO:0007669"/>
    <property type="project" value="UniProtKB-KW"/>
</dbReference>
<gene>
    <name evidence="1" type="ORF">POT9AD_2091</name>
</gene>
<keyword evidence="1" id="KW-0413">Isomerase</keyword>
<name>A0A653B3D6_ECTOL</name>
<dbReference type="InterPro" id="IPR050553">
    <property type="entry name" value="Thioredoxin_ResA/DsbE_sf"/>
</dbReference>
<dbReference type="AlphaFoldDB" id="A0A653B3D6"/>
<accession>A0A653B3D6</accession>
<sequence length="350" mass="37795">MPLMTLATRLKYLAGVALFAVACQGVHAEESIDEGERRAQHAGAELIGKPAPAAVLQTIDGERIDLAQLYGKKPVYLKFWATWCVPCRQQMPGFEEVQQTLGDDIQVIAVNTGFSDDIESVRAYRQALGLSMPIVVDDGSLAAAFNLRVTPQHVLIGRDGRIAHVGHLDDAQLHAALQRVLDVGTTTVAASPNEQADAGRRFKVGDQVEGVQLAMLEGAAVSLGQASGKPRALVFFAPWCESYLAESRPQTSQACLRVRQDVDRLAAQSGVEWFGISSGLWTSKQDLQDYKASTNTQLPLALDEGDALFRAFGVRDIPSVVLLDAQGRVAQVLKPQDTHLAEALDSISAR</sequence>
<proteinExistence type="predicted"/>
<dbReference type="InterPro" id="IPR013740">
    <property type="entry name" value="Redoxin"/>
</dbReference>
<dbReference type="GO" id="GO:0016491">
    <property type="term" value="F:oxidoreductase activity"/>
    <property type="evidence" value="ECO:0007669"/>
    <property type="project" value="InterPro"/>
</dbReference>
<dbReference type="Gene3D" id="3.40.30.10">
    <property type="entry name" value="Glutaredoxin"/>
    <property type="match status" value="2"/>
</dbReference>
<dbReference type="GO" id="GO:0016209">
    <property type="term" value="F:antioxidant activity"/>
    <property type="evidence" value="ECO:0007669"/>
    <property type="project" value="InterPro"/>
</dbReference>
<reference evidence="1" key="1">
    <citation type="submission" date="2018-11" db="EMBL/GenBank/DDBJ databases">
        <authorList>
            <consortium name="Genoscope - CEA"/>
            <person name="William W."/>
        </authorList>
    </citation>
    <scope>NUCLEOTIDE SEQUENCE [LARGE SCALE GENOMIC DNA]</scope>
    <source>
        <strain evidence="1">T9AD</strain>
    </source>
</reference>
<protein>
    <submittedName>
        <fullName evidence="1">Thiol-disulfide isomerase and thioredoxin</fullName>
    </submittedName>
</protein>
<dbReference type="PANTHER" id="PTHR42852">
    <property type="entry name" value="THIOL:DISULFIDE INTERCHANGE PROTEIN DSBE"/>
    <property type="match status" value="1"/>
</dbReference>
<dbReference type="PROSITE" id="PS51352">
    <property type="entry name" value="THIOREDOXIN_2"/>
    <property type="match status" value="2"/>
</dbReference>
<dbReference type="PANTHER" id="PTHR42852:SF13">
    <property type="entry name" value="PROTEIN DIPZ"/>
    <property type="match status" value="1"/>
</dbReference>
<organism evidence="1">
    <name type="scientific">Ectopseudomonas oleovorans</name>
    <name type="common">Pseudomonas oleovorans</name>
    <dbReference type="NCBI Taxonomy" id="301"/>
    <lineage>
        <taxon>Bacteria</taxon>
        <taxon>Pseudomonadati</taxon>
        <taxon>Pseudomonadota</taxon>
        <taxon>Gammaproteobacteria</taxon>
        <taxon>Pseudomonadales</taxon>
        <taxon>Pseudomonadaceae</taxon>
        <taxon>Ectopseudomonas</taxon>
    </lineage>
</organism>
<dbReference type="CDD" id="cd02966">
    <property type="entry name" value="TlpA_like_family"/>
    <property type="match status" value="2"/>
</dbReference>
<evidence type="ECO:0000313" key="1">
    <source>
        <dbReference type="EMBL" id="VDN63071.1"/>
    </source>
</evidence>
<dbReference type="InterPro" id="IPR013766">
    <property type="entry name" value="Thioredoxin_domain"/>
</dbReference>
<dbReference type="Pfam" id="PF08534">
    <property type="entry name" value="Redoxin"/>
    <property type="match status" value="1"/>
</dbReference>
<dbReference type="SUPFAM" id="SSF52833">
    <property type="entry name" value="Thioredoxin-like"/>
    <property type="match status" value="2"/>
</dbReference>
<dbReference type="InterPro" id="IPR036249">
    <property type="entry name" value="Thioredoxin-like_sf"/>
</dbReference>
<dbReference type="InterPro" id="IPR000866">
    <property type="entry name" value="AhpC/TSA"/>
</dbReference>
<dbReference type="EMBL" id="LR130779">
    <property type="protein sequence ID" value="VDN63071.1"/>
    <property type="molecule type" value="Genomic_DNA"/>
</dbReference>
<dbReference type="Pfam" id="PF00578">
    <property type="entry name" value="AhpC-TSA"/>
    <property type="match status" value="1"/>
</dbReference>